<feature type="transmembrane region" description="Helical" evidence="1">
    <location>
        <begin position="31"/>
        <end position="53"/>
    </location>
</feature>
<sequence>MLEKRRLALPTFWFITLIVVLLVVAERSGLSILSTFVFVAVVLLVVGGLRLLWGVLTGEIGV</sequence>
<protein>
    <submittedName>
        <fullName evidence="2">Uncharacterized protein</fullName>
    </submittedName>
</protein>
<reference evidence="2 3" key="1">
    <citation type="journal article" date="2016" name="Nat. Commun.">
        <title>Thousands of microbial genomes shed light on interconnected biogeochemical processes in an aquifer system.</title>
        <authorList>
            <person name="Anantharaman K."/>
            <person name="Brown C.T."/>
            <person name="Hug L.A."/>
            <person name="Sharon I."/>
            <person name="Castelle C.J."/>
            <person name="Probst A.J."/>
            <person name="Thomas B.C."/>
            <person name="Singh A."/>
            <person name="Wilkins M.J."/>
            <person name="Karaoz U."/>
            <person name="Brodie E.L."/>
            <person name="Williams K.H."/>
            <person name="Hubbard S.S."/>
            <person name="Banfield J.F."/>
        </authorList>
    </citation>
    <scope>NUCLEOTIDE SEQUENCE [LARGE SCALE GENOMIC DNA]</scope>
</reference>
<dbReference type="EMBL" id="MHBZ01000012">
    <property type="protein sequence ID" value="OGY11743.1"/>
    <property type="molecule type" value="Genomic_DNA"/>
</dbReference>
<gene>
    <name evidence="2" type="ORF">A3D26_02125</name>
</gene>
<proteinExistence type="predicted"/>
<feature type="transmembrane region" description="Helical" evidence="1">
    <location>
        <begin position="7"/>
        <end position="25"/>
    </location>
</feature>
<evidence type="ECO:0000313" key="2">
    <source>
        <dbReference type="EMBL" id="OGY11743.1"/>
    </source>
</evidence>
<comment type="caution">
    <text evidence="2">The sequence shown here is derived from an EMBL/GenBank/DDBJ whole genome shotgun (WGS) entry which is preliminary data.</text>
</comment>
<keyword evidence="1" id="KW-0812">Transmembrane</keyword>
<organism evidence="2 3">
    <name type="scientific">Candidatus Blackburnbacteria bacterium RIFCSPHIGHO2_02_FULL_44_20</name>
    <dbReference type="NCBI Taxonomy" id="1797516"/>
    <lineage>
        <taxon>Bacteria</taxon>
        <taxon>Candidatus Blackburniibacteriota</taxon>
    </lineage>
</organism>
<name>A0A1G1V8Q7_9BACT</name>
<accession>A0A1G1V8Q7</accession>
<dbReference type="AlphaFoldDB" id="A0A1G1V8Q7"/>
<keyword evidence="1" id="KW-1133">Transmembrane helix</keyword>
<keyword evidence="1" id="KW-0472">Membrane</keyword>
<evidence type="ECO:0000313" key="3">
    <source>
        <dbReference type="Proteomes" id="UP000178319"/>
    </source>
</evidence>
<dbReference type="Proteomes" id="UP000178319">
    <property type="component" value="Unassembled WGS sequence"/>
</dbReference>
<evidence type="ECO:0000256" key="1">
    <source>
        <dbReference type="SAM" id="Phobius"/>
    </source>
</evidence>